<accession>A0ABD1K6H3</accession>
<keyword evidence="2" id="KW-0472">Membrane</keyword>
<dbReference type="Proteomes" id="UP001591681">
    <property type="component" value="Unassembled WGS sequence"/>
</dbReference>
<comment type="caution">
    <text evidence="3">The sequence shown here is derived from an EMBL/GenBank/DDBJ whole genome shotgun (WGS) entry which is preliminary data.</text>
</comment>
<dbReference type="PANTHER" id="PTHR16209">
    <property type="entry name" value="VESICULAR, OVEREXPRESSED IN CANCER, PROSURVIVAL PROTEIN 1"/>
    <property type="match status" value="1"/>
</dbReference>
<proteinExistence type="predicted"/>
<reference evidence="3 4" key="1">
    <citation type="submission" date="2024-09" db="EMBL/GenBank/DDBJ databases">
        <title>A chromosome-level genome assembly of Gray's grenadier anchovy, Coilia grayii.</title>
        <authorList>
            <person name="Fu Z."/>
        </authorList>
    </citation>
    <scope>NUCLEOTIDE SEQUENCE [LARGE SCALE GENOMIC DNA]</scope>
    <source>
        <strain evidence="3">G4</strain>
        <tissue evidence="3">Muscle</tissue>
    </source>
</reference>
<evidence type="ECO:0000313" key="3">
    <source>
        <dbReference type="EMBL" id="KAL2094708.1"/>
    </source>
</evidence>
<evidence type="ECO:0000256" key="1">
    <source>
        <dbReference type="SAM" id="MobiDB-lite"/>
    </source>
</evidence>
<keyword evidence="2" id="KW-0812">Transmembrane</keyword>
<feature type="transmembrane region" description="Helical" evidence="2">
    <location>
        <begin position="6"/>
        <end position="32"/>
    </location>
</feature>
<evidence type="ECO:0000256" key="2">
    <source>
        <dbReference type="SAM" id="Phobius"/>
    </source>
</evidence>
<gene>
    <name evidence="3" type="ORF">ACEWY4_009427</name>
</gene>
<keyword evidence="4" id="KW-1185">Reference proteome</keyword>
<evidence type="ECO:0000313" key="4">
    <source>
        <dbReference type="Proteomes" id="UP001591681"/>
    </source>
</evidence>
<feature type="region of interest" description="Disordered" evidence="1">
    <location>
        <begin position="98"/>
        <end position="194"/>
    </location>
</feature>
<protein>
    <recommendedName>
        <fullName evidence="5">Proline-rich protein 7</fullName>
    </recommendedName>
</protein>
<dbReference type="PANTHER" id="PTHR16209:SF3">
    <property type="entry name" value="PROLINE-RICH PROTEIN 7"/>
    <property type="match status" value="1"/>
</dbReference>
<dbReference type="AlphaFoldDB" id="A0ABD1K6H3"/>
<keyword evidence="2" id="KW-1133">Transmembrane helix</keyword>
<organism evidence="3 4">
    <name type="scientific">Coilia grayii</name>
    <name type="common">Gray's grenadier anchovy</name>
    <dbReference type="NCBI Taxonomy" id="363190"/>
    <lineage>
        <taxon>Eukaryota</taxon>
        <taxon>Metazoa</taxon>
        <taxon>Chordata</taxon>
        <taxon>Craniata</taxon>
        <taxon>Vertebrata</taxon>
        <taxon>Euteleostomi</taxon>
        <taxon>Actinopterygii</taxon>
        <taxon>Neopterygii</taxon>
        <taxon>Teleostei</taxon>
        <taxon>Clupei</taxon>
        <taxon>Clupeiformes</taxon>
        <taxon>Clupeoidei</taxon>
        <taxon>Engraulidae</taxon>
        <taxon>Coilinae</taxon>
        <taxon>Coilia</taxon>
    </lineage>
</organism>
<name>A0ABD1K6H3_9TELE</name>
<sequence length="311" mass="33898">MEMSQGTYTFLVCFAGFWLVWGLIVILCCFCSSVQRRMKRQRQEQLREQCLRPLEMEPLDFPAPLGGRPSLQLALPLPPHREPPHFYSPHPLAAPFSLSPPRNAPLSSPRGLNVPSRGHHVPQVSVDSDPCGQPPCYEEAVLMEDPPPPYNEVLAEPPRDPLPLRPLRDSSSSSSSIGGGGGGGGGTLKVPPHVPRVLQEPDISKTNHEPMSLLPLPLPLQGQGCSTLIQLHPPSRRWDSLGRLPALGLEHRGFPLEPQVSFIATMPREGRTHALAHTHGGPGLGLQLLRELEEDCGLPTAYPLLGRSTAV</sequence>
<evidence type="ECO:0008006" key="5">
    <source>
        <dbReference type="Google" id="ProtNLM"/>
    </source>
</evidence>
<dbReference type="InterPro" id="IPR051994">
    <property type="entry name" value="WW_domain-binding"/>
</dbReference>
<feature type="compositionally biased region" description="Gly residues" evidence="1">
    <location>
        <begin position="177"/>
        <end position="187"/>
    </location>
</feature>
<dbReference type="EMBL" id="JBHFQA010000008">
    <property type="protein sequence ID" value="KAL2094708.1"/>
    <property type="molecule type" value="Genomic_DNA"/>
</dbReference>